<name>A0ABT2L2K0_9BACL</name>
<dbReference type="Pfam" id="PF00665">
    <property type="entry name" value="rve"/>
    <property type="match status" value="1"/>
</dbReference>
<dbReference type="Gene3D" id="1.10.10.10">
    <property type="entry name" value="Winged helix-like DNA-binding domain superfamily/Winged helix DNA-binding domain"/>
    <property type="match status" value="2"/>
</dbReference>
<dbReference type="InterPro" id="IPR025948">
    <property type="entry name" value="HTH-like_dom"/>
</dbReference>
<evidence type="ECO:0000259" key="3">
    <source>
        <dbReference type="PROSITE" id="PS50994"/>
    </source>
</evidence>
<dbReference type="Pfam" id="PF13333">
    <property type="entry name" value="rve_2"/>
    <property type="match status" value="1"/>
</dbReference>
<dbReference type="Gene3D" id="3.30.420.10">
    <property type="entry name" value="Ribonuclease H-like superfamily/Ribonuclease H"/>
    <property type="match status" value="1"/>
</dbReference>
<feature type="coiled-coil region" evidence="2">
    <location>
        <begin position="183"/>
        <end position="217"/>
    </location>
</feature>
<sequence>MARSRHSIEQKLAALRMMEEETHTWKEIMETHHVSENTLRVWKVKFDTGGSDALKESKTWKLYTKEQKIAAVRDYLDGATTMEVLSNYQISDGSVLRKWIKKYTSHSELTDSRKGMDRAMTKGRKTTFEERMEIVRYCLDNGRNYQRTAEVFTVSYQQVYGWTKKYDADGVHGLEDRRGRTKQEEELTNEEKLERRIQQIERENERLRAENLFLKKLGGNREERLISQIRLQLRYMVIEEMSTTDTFPVVLLCEIAQVSRAAYYKWLKRTVSVREEENLSLLEDIRLLYDQVNGTYGYRRITMTVNRRRRQHGLPAYNEKRIYRLMRIHEIRSVLRQKRKRHKKSSPQHVAENVLNREFTAKKPNEKWVTDVTEFKYGLSKKAYLSVIRDLYDGSIISYVLGHSNNNQLVFKTLDQVIVRLHQEHPLIHSDRGFQYTSKAFKRKLESAGMTQSMSRVGRCIDNGPMESFFGTLKCEKYYLHKYQTFEELNIAINEYIYFYNHERYQKRLNGLSPKEYRAKAA</sequence>
<evidence type="ECO:0000313" key="5">
    <source>
        <dbReference type="Proteomes" id="UP001206821"/>
    </source>
</evidence>
<evidence type="ECO:0000256" key="1">
    <source>
        <dbReference type="ARBA" id="ARBA00002286"/>
    </source>
</evidence>
<dbReference type="InterPro" id="IPR002514">
    <property type="entry name" value="Transposase_8"/>
</dbReference>
<dbReference type="SUPFAM" id="SSF46689">
    <property type="entry name" value="Homeodomain-like"/>
    <property type="match status" value="1"/>
</dbReference>
<dbReference type="InterPro" id="IPR055247">
    <property type="entry name" value="InsJ-like_HTH"/>
</dbReference>
<evidence type="ECO:0000256" key="2">
    <source>
        <dbReference type="SAM" id="Coils"/>
    </source>
</evidence>
<accession>A0ABT2L2K0</accession>
<dbReference type="PANTHER" id="PTHR46889:SF5">
    <property type="entry name" value="INTEGRASE PROTEIN"/>
    <property type="match status" value="1"/>
</dbReference>
<protein>
    <submittedName>
        <fullName evidence="4">IS3 family transposase</fullName>
    </submittedName>
</protein>
<dbReference type="RefSeq" id="WP_156028789.1">
    <property type="nucleotide sequence ID" value="NZ_JANIEK010000090.1"/>
</dbReference>
<dbReference type="InterPro" id="IPR010921">
    <property type="entry name" value="Trp_repressor/repl_initiator"/>
</dbReference>
<dbReference type="PANTHER" id="PTHR46889">
    <property type="entry name" value="TRANSPOSASE INSF FOR INSERTION SEQUENCE IS3B-RELATED"/>
    <property type="match status" value="1"/>
</dbReference>
<proteinExistence type="predicted"/>
<keyword evidence="2" id="KW-0175">Coiled coil</keyword>
<dbReference type="NCBIfam" id="NF033516">
    <property type="entry name" value="transpos_IS3"/>
    <property type="match status" value="1"/>
</dbReference>
<dbReference type="InterPro" id="IPR036397">
    <property type="entry name" value="RNaseH_sf"/>
</dbReference>
<dbReference type="Proteomes" id="UP001206821">
    <property type="component" value="Unassembled WGS sequence"/>
</dbReference>
<dbReference type="EMBL" id="JANIEK010000090">
    <property type="protein sequence ID" value="MCT4796674.1"/>
    <property type="molecule type" value="Genomic_DNA"/>
</dbReference>
<dbReference type="Pfam" id="PF13518">
    <property type="entry name" value="HTH_28"/>
    <property type="match status" value="1"/>
</dbReference>
<dbReference type="InterPro" id="IPR012337">
    <property type="entry name" value="RNaseH-like_sf"/>
</dbReference>
<keyword evidence="5" id="KW-1185">Reference proteome</keyword>
<comment type="function">
    <text evidence="1">Involved in the transposition of the insertion sequence.</text>
</comment>
<dbReference type="Pfam" id="PF13276">
    <property type="entry name" value="HTH_21"/>
    <property type="match status" value="1"/>
</dbReference>
<feature type="domain" description="Integrase catalytic" evidence="3">
    <location>
        <begin position="360"/>
        <end position="522"/>
    </location>
</feature>
<dbReference type="PROSITE" id="PS50994">
    <property type="entry name" value="INTEGRASE"/>
    <property type="match status" value="1"/>
</dbReference>
<comment type="caution">
    <text evidence="4">The sequence shown here is derived from an EMBL/GenBank/DDBJ whole genome shotgun (WGS) entry which is preliminary data.</text>
</comment>
<evidence type="ECO:0000313" key="4">
    <source>
        <dbReference type="EMBL" id="MCT4796674.1"/>
    </source>
</evidence>
<gene>
    <name evidence="4" type="ORF">NQG31_14070</name>
</gene>
<dbReference type="SUPFAM" id="SSF53098">
    <property type="entry name" value="Ribonuclease H-like"/>
    <property type="match status" value="1"/>
</dbReference>
<dbReference type="SUPFAM" id="SSF48295">
    <property type="entry name" value="TrpR-like"/>
    <property type="match status" value="2"/>
</dbReference>
<dbReference type="Pfam" id="PF01527">
    <property type="entry name" value="HTH_Tnp_1"/>
    <property type="match status" value="1"/>
</dbReference>
<dbReference type="InterPro" id="IPR001584">
    <property type="entry name" value="Integrase_cat-core"/>
</dbReference>
<dbReference type="InterPro" id="IPR050900">
    <property type="entry name" value="Transposase_IS3/IS150/IS904"/>
</dbReference>
<dbReference type="InterPro" id="IPR048020">
    <property type="entry name" value="Transpos_IS3"/>
</dbReference>
<dbReference type="InterPro" id="IPR036388">
    <property type="entry name" value="WH-like_DNA-bd_sf"/>
</dbReference>
<dbReference type="InterPro" id="IPR009057">
    <property type="entry name" value="Homeodomain-like_sf"/>
</dbReference>
<reference evidence="4 5" key="1">
    <citation type="submission" date="2022-07" db="EMBL/GenBank/DDBJ databases">
        <title>Genomic and pangenome structural analysis of the polyextremophile Exiguobacterium.</title>
        <authorList>
            <person name="Shen L."/>
        </authorList>
    </citation>
    <scope>NUCLEOTIDE SEQUENCE [LARGE SCALE GENOMIC DNA]</scope>
    <source>
        <strain evidence="4 5">12_1</strain>
    </source>
</reference>
<organism evidence="4 5">
    <name type="scientific">Exiguobacterium alkaliphilum</name>
    <dbReference type="NCBI Taxonomy" id="1428684"/>
    <lineage>
        <taxon>Bacteria</taxon>
        <taxon>Bacillati</taxon>
        <taxon>Bacillota</taxon>
        <taxon>Bacilli</taxon>
        <taxon>Bacillales</taxon>
        <taxon>Bacillales Family XII. Incertae Sedis</taxon>
        <taxon>Exiguobacterium</taxon>
    </lineage>
</organism>